<name>A0A2U2N2I8_9GAMM</name>
<sequence>MMPGSTKQGGNCFAFPDVCKTPAPPSPSPVPVPYPNTGMVMQASKTSSKVKFCNKAVCTKKSEMSRSQGDEPGTLGGVMSNVNMSKVSYKKCSSKVKVEGQQVAHHLSMTGQNGNNANMPAGSQVSPSQVKVRVMP</sequence>
<evidence type="ECO:0000313" key="3">
    <source>
        <dbReference type="Proteomes" id="UP000245474"/>
    </source>
</evidence>
<dbReference type="Proteomes" id="UP000245474">
    <property type="component" value="Unassembled WGS sequence"/>
</dbReference>
<organism evidence="2 3">
    <name type="scientific">Sediminicurvatus halobius</name>
    <dbReference type="NCBI Taxonomy" id="2182432"/>
    <lineage>
        <taxon>Bacteria</taxon>
        <taxon>Pseudomonadati</taxon>
        <taxon>Pseudomonadota</taxon>
        <taxon>Gammaproteobacteria</taxon>
        <taxon>Chromatiales</taxon>
        <taxon>Ectothiorhodospiraceae</taxon>
        <taxon>Sediminicurvatus</taxon>
    </lineage>
</organism>
<feature type="compositionally biased region" description="Polar residues" evidence="1">
    <location>
        <begin position="109"/>
        <end position="129"/>
    </location>
</feature>
<feature type="region of interest" description="Disordered" evidence="1">
    <location>
        <begin position="109"/>
        <end position="136"/>
    </location>
</feature>
<evidence type="ECO:0000313" key="2">
    <source>
        <dbReference type="EMBL" id="PWG63258.1"/>
    </source>
</evidence>
<dbReference type="EMBL" id="QFFI01000012">
    <property type="protein sequence ID" value="PWG63258.1"/>
    <property type="molecule type" value="Genomic_DNA"/>
</dbReference>
<proteinExistence type="predicted"/>
<protein>
    <submittedName>
        <fullName evidence="2">Type VI secretion protein</fullName>
    </submittedName>
</protein>
<comment type="caution">
    <text evidence="2">The sequence shown here is derived from an EMBL/GenBank/DDBJ whole genome shotgun (WGS) entry which is preliminary data.</text>
</comment>
<gene>
    <name evidence="2" type="ORF">DEM34_09285</name>
</gene>
<keyword evidence="3" id="KW-1185">Reference proteome</keyword>
<reference evidence="2 3" key="1">
    <citation type="submission" date="2018-05" db="EMBL/GenBank/DDBJ databases">
        <title>Spiribacter halobius sp. nov., a moderately halophilic bacterium isolated from marine solar saltern.</title>
        <authorList>
            <person name="Zheng W.-S."/>
            <person name="Lu D.-C."/>
            <person name="Du Z.-J."/>
        </authorList>
    </citation>
    <scope>NUCLEOTIDE SEQUENCE [LARGE SCALE GENOMIC DNA]</scope>
    <source>
        <strain evidence="2 3">E85</strain>
    </source>
</reference>
<evidence type="ECO:0000256" key="1">
    <source>
        <dbReference type="SAM" id="MobiDB-lite"/>
    </source>
</evidence>
<accession>A0A2U2N2I8</accession>
<dbReference type="AlphaFoldDB" id="A0A2U2N2I8"/>
<dbReference type="Pfam" id="PF13665">
    <property type="entry name" value="Tox-PAAR-like"/>
    <property type="match status" value="1"/>
</dbReference>
<dbReference type="RefSeq" id="WP_109678526.1">
    <property type="nucleotide sequence ID" value="NZ_CP086615.1"/>
</dbReference>
<dbReference type="OrthoDB" id="272411at2"/>